<evidence type="ECO:0000313" key="1">
    <source>
        <dbReference type="EMBL" id="EPD98778.1"/>
    </source>
</evidence>
<dbReference type="EMBL" id="ATCF01000021">
    <property type="protein sequence ID" value="EPD98778.1"/>
    <property type="molecule type" value="Genomic_DNA"/>
</dbReference>
<dbReference type="HOGENOM" id="CLU_3416099_0_0_4"/>
<protein>
    <submittedName>
        <fullName evidence="1">Uncharacterized protein</fullName>
    </submittedName>
</protein>
<feature type="non-terminal residue" evidence="1">
    <location>
        <position position="27"/>
    </location>
</feature>
<proteinExistence type="predicted"/>
<comment type="caution">
    <text evidence="1">The sequence shown here is derived from an EMBL/GenBank/DDBJ whole genome shotgun (WGS) entry which is preliminary data.</text>
</comment>
<keyword evidence="2" id="KW-1185">Reference proteome</keyword>
<dbReference type="Proteomes" id="UP000014400">
    <property type="component" value="Unassembled WGS sequence"/>
</dbReference>
<name>S3BBT7_9BURK</name>
<accession>S3BBT7</accession>
<dbReference type="AlphaFoldDB" id="S3BBT7"/>
<gene>
    <name evidence="1" type="ORF">HMPREF1476_01520</name>
</gene>
<organism evidence="1 2">
    <name type="scientific">Sutterella wadsworthensis HGA0223</name>
    <dbReference type="NCBI Taxonomy" id="1203554"/>
    <lineage>
        <taxon>Bacteria</taxon>
        <taxon>Pseudomonadati</taxon>
        <taxon>Pseudomonadota</taxon>
        <taxon>Betaproteobacteria</taxon>
        <taxon>Burkholderiales</taxon>
        <taxon>Sutterellaceae</taxon>
        <taxon>Sutterella</taxon>
    </lineage>
</organism>
<sequence length="27" mass="2922">MAFCDSAKYKGVGRPMLISLHALKLGN</sequence>
<reference evidence="1 2" key="1">
    <citation type="submission" date="2013-04" db="EMBL/GenBank/DDBJ databases">
        <title>The Genome Sequence of Sutterella wadsworthensis HGA0223.</title>
        <authorList>
            <consortium name="The Broad Institute Genomics Platform"/>
            <person name="Earl A."/>
            <person name="Ward D."/>
            <person name="Feldgarden M."/>
            <person name="Gevers D."/>
            <person name="Schmidt T.M."/>
            <person name="Dover J."/>
            <person name="Dai D."/>
            <person name="Walker B."/>
            <person name="Young S."/>
            <person name="Zeng Q."/>
            <person name="Gargeya S."/>
            <person name="Fitzgerald M."/>
            <person name="Haas B."/>
            <person name="Abouelleil A."/>
            <person name="Allen A.W."/>
            <person name="Alvarado L."/>
            <person name="Arachchi H.M."/>
            <person name="Berlin A.M."/>
            <person name="Chapman S.B."/>
            <person name="Gainer-Dewar J."/>
            <person name="Goldberg J."/>
            <person name="Griggs A."/>
            <person name="Gujja S."/>
            <person name="Hansen M."/>
            <person name="Howarth C."/>
            <person name="Imamovic A."/>
            <person name="Ireland A."/>
            <person name="Larimer J."/>
            <person name="McCowan C."/>
            <person name="Murphy C."/>
            <person name="Pearson M."/>
            <person name="Poon T.W."/>
            <person name="Priest M."/>
            <person name="Roberts A."/>
            <person name="Saif S."/>
            <person name="Shea T."/>
            <person name="Sisk P."/>
            <person name="Sykes S."/>
            <person name="Wortman J."/>
            <person name="Nusbaum C."/>
            <person name="Birren B."/>
        </authorList>
    </citation>
    <scope>NUCLEOTIDE SEQUENCE [LARGE SCALE GENOMIC DNA]</scope>
    <source>
        <strain evidence="1 2">HGA0223</strain>
    </source>
</reference>
<evidence type="ECO:0000313" key="2">
    <source>
        <dbReference type="Proteomes" id="UP000014400"/>
    </source>
</evidence>